<dbReference type="SUPFAM" id="SSF51182">
    <property type="entry name" value="RmlC-like cupins"/>
    <property type="match status" value="1"/>
</dbReference>
<dbReference type="PANTHER" id="PTHR46797">
    <property type="entry name" value="HTH-TYPE TRANSCRIPTIONAL REGULATOR"/>
    <property type="match status" value="1"/>
</dbReference>
<evidence type="ECO:0000256" key="2">
    <source>
        <dbReference type="ARBA" id="ARBA00023125"/>
    </source>
</evidence>
<dbReference type="GO" id="GO:0003677">
    <property type="term" value="F:DNA binding"/>
    <property type="evidence" value="ECO:0007669"/>
    <property type="project" value="UniProtKB-KW"/>
</dbReference>
<keyword evidence="1" id="KW-0805">Transcription regulation</keyword>
<dbReference type="InterPro" id="IPR013096">
    <property type="entry name" value="Cupin_2"/>
</dbReference>
<dbReference type="SMART" id="SM00530">
    <property type="entry name" value="HTH_XRE"/>
    <property type="match status" value="1"/>
</dbReference>
<dbReference type="CDD" id="cd02209">
    <property type="entry name" value="cupin_XRE_C"/>
    <property type="match status" value="1"/>
</dbReference>
<comment type="caution">
    <text evidence="5">The sequence shown here is derived from an EMBL/GenBank/DDBJ whole genome shotgun (WGS) entry which is preliminary data.</text>
</comment>
<accession>A0AA41X2P5</accession>
<sequence length="185" mass="20859">MHQINLSIGKNLSRIRKERGLSLDKVSEMTGVSKAMLGQIERGESNPTVTTLWKIANGLRLSFSSLIKEEAPSITIVSTDTVDPIVEDDGKYRVYSLFPFHPKKQFEMFSIVLEPGCIHESEAHHAGMEEYIMVSAGTLEILLEQEIYVVEQDSSIHFQADRPHVYRNSGSSTVKCFMVIHYPSE</sequence>
<dbReference type="PANTHER" id="PTHR46797:SF23">
    <property type="entry name" value="HTH-TYPE TRANSCRIPTIONAL REGULATOR SUTR"/>
    <property type="match status" value="1"/>
</dbReference>
<reference evidence="5" key="1">
    <citation type="submission" date="2022-07" db="EMBL/GenBank/DDBJ databases">
        <authorList>
            <person name="Li W.-J."/>
            <person name="Deng Q.-Q."/>
        </authorList>
    </citation>
    <scope>NUCLEOTIDE SEQUENCE</scope>
    <source>
        <strain evidence="5">SYSU M60031</strain>
    </source>
</reference>
<dbReference type="AlphaFoldDB" id="A0AA41X2P5"/>
<evidence type="ECO:0000256" key="1">
    <source>
        <dbReference type="ARBA" id="ARBA00023015"/>
    </source>
</evidence>
<organism evidence="5 6">
    <name type="scientific">Ectobacillus ponti</name>
    <dbReference type="NCBI Taxonomy" id="2961894"/>
    <lineage>
        <taxon>Bacteria</taxon>
        <taxon>Bacillati</taxon>
        <taxon>Bacillota</taxon>
        <taxon>Bacilli</taxon>
        <taxon>Bacillales</taxon>
        <taxon>Bacillaceae</taxon>
        <taxon>Ectobacillus</taxon>
    </lineage>
</organism>
<dbReference type="CDD" id="cd00093">
    <property type="entry name" value="HTH_XRE"/>
    <property type="match status" value="1"/>
</dbReference>
<evidence type="ECO:0000256" key="3">
    <source>
        <dbReference type="ARBA" id="ARBA00023163"/>
    </source>
</evidence>
<proteinExistence type="predicted"/>
<dbReference type="InterPro" id="IPR050807">
    <property type="entry name" value="TransReg_Diox_bact_type"/>
</dbReference>
<dbReference type="InterPro" id="IPR011051">
    <property type="entry name" value="RmlC_Cupin_sf"/>
</dbReference>
<feature type="domain" description="HTH cro/C1-type" evidence="4">
    <location>
        <begin position="12"/>
        <end position="66"/>
    </location>
</feature>
<dbReference type="Gene3D" id="1.10.260.40">
    <property type="entry name" value="lambda repressor-like DNA-binding domains"/>
    <property type="match status" value="1"/>
</dbReference>
<keyword evidence="6" id="KW-1185">Reference proteome</keyword>
<dbReference type="Pfam" id="PF07883">
    <property type="entry name" value="Cupin_2"/>
    <property type="match status" value="1"/>
</dbReference>
<dbReference type="GO" id="GO:0003700">
    <property type="term" value="F:DNA-binding transcription factor activity"/>
    <property type="evidence" value="ECO:0007669"/>
    <property type="project" value="TreeGrafter"/>
</dbReference>
<dbReference type="SUPFAM" id="SSF47413">
    <property type="entry name" value="lambda repressor-like DNA-binding domains"/>
    <property type="match status" value="1"/>
</dbReference>
<dbReference type="GO" id="GO:0005829">
    <property type="term" value="C:cytosol"/>
    <property type="evidence" value="ECO:0007669"/>
    <property type="project" value="TreeGrafter"/>
</dbReference>
<gene>
    <name evidence="5" type="ORF">NK662_03550</name>
</gene>
<dbReference type="InterPro" id="IPR001387">
    <property type="entry name" value="Cro/C1-type_HTH"/>
</dbReference>
<dbReference type="Gene3D" id="2.60.120.10">
    <property type="entry name" value="Jelly Rolls"/>
    <property type="match status" value="1"/>
</dbReference>
<dbReference type="Pfam" id="PF01381">
    <property type="entry name" value="HTH_3"/>
    <property type="match status" value="1"/>
</dbReference>
<name>A0AA41X2P5_9BACI</name>
<keyword evidence="3" id="KW-0804">Transcription</keyword>
<dbReference type="EMBL" id="JANCLT010000002">
    <property type="protein sequence ID" value="MCP8967612.1"/>
    <property type="molecule type" value="Genomic_DNA"/>
</dbReference>
<keyword evidence="2" id="KW-0238">DNA-binding</keyword>
<dbReference type="InterPro" id="IPR010982">
    <property type="entry name" value="Lambda_DNA-bd_dom_sf"/>
</dbReference>
<dbReference type="Proteomes" id="UP001156102">
    <property type="component" value="Unassembled WGS sequence"/>
</dbReference>
<evidence type="ECO:0000313" key="6">
    <source>
        <dbReference type="Proteomes" id="UP001156102"/>
    </source>
</evidence>
<protein>
    <submittedName>
        <fullName evidence="5">XRE family transcriptional regulator</fullName>
    </submittedName>
</protein>
<dbReference type="PROSITE" id="PS50943">
    <property type="entry name" value="HTH_CROC1"/>
    <property type="match status" value="1"/>
</dbReference>
<dbReference type="InterPro" id="IPR014710">
    <property type="entry name" value="RmlC-like_jellyroll"/>
</dbReference>
<dbReference type="RefSeq" id="WP_254757489.1">
    <property type="nucleotide sequence ID" value="NZ_JANCLT010000002.1"/>
</dbReference>
<evidence type="ECO:0000313" key="5">
    <source>
        <dbReference type="EMBL" id="MCP8967612.1"/>
    </source>
</evidence>
<evidence type="ECO:0000259" key="4">
    <source>
        <dbReference type="PROSITE" id="PS50943"/>
    </source>
</evidence>